<evidence type="ECO:0000313" key="3">
    <source>
        <dbReference type="Proteomes" id="UP000234681"/>
    </source>
</evidence>
<dbReference type="AlphaFoldDB" id="A6JVA5"/>
<gene>
    <name evidence="2" type="ORF">rCG_50136</name>
</gene>
<dbReference type="EMBL" id="CH474003">
    <property type="protein sequence ID" value="EDM14947.1"/>
    <property type="molecule type" value="Genomic_DNA"/>
</dbReference>
<organism evidence="2 3">
    <name type="scientific">Rattus norvegicus</name>
    <name type="common">Rat</name>
    <dbReference type="NCBI Taxonomy" id="10116"/>
    <lineage>
        <taxon>Eukaryota</taxon>
        <taxon>Metazoa</taxon>
        <taxon>Chordata</taxon>
        <taxon>Craniata</taxon>
        <taxon>Vertebrata</taxon>
        <taxon>Euteleostomi</taxon>
        <taxon>Mammalia</taxon>
        <taxon>Eutheria</taxon>
        <taxon>Euarchontoglires</taxon>
        <taxon>Glires</taxon>
        <taxon>Rodentia</taxon>
        <taxon>Myomorpha</taxon>
        <taxon>Muroidea</taxon>
        <taxon>Muridae</taxon>
        <taxon>Murinae</taxon>
        <taxon>Rattus</taxon>
    </lineage>
</organism>
<feature type="region of interest" description="Disordered" evidence="1">
    <location>
        <begin position="1"/>
        <end position="33"/>
    </location>
</feature>
<evidence type="ECO:0000256" key="1">
    <source>
        <dbReference type="SAM" id="MobiDB-lite"/>
    </source>
</evidence>
<name>A6JVA5_RAT</name>
<sequence length="33" mass="3603">MGLQKKTKTSRVKLRNKCSSIRAKPGPRGECGS</sequence>
<proteinExistence type="predicted"/>
<evidence type="ECO:0000313" key="2">
    <source>
        <dbReference type="EMBL" id="EDM14947.1"/>
    </source>
</evidence>
<accession>A6JVA5</accession>
<protein>
    <submittedName>
        <fullName evidence="2">RCG50136</fullName>
    </submittedName>
</protein>
<dbReference type="Proteomes" id="UP000234681">
    <property type="component" value="Chromosome 2"/>
</dbReference>
<reference evidence="2 3" key="1">
    <citation type="submission" date="2005-09" db="EMBL/GenBank/DDBJ databases">
        <authorList>
            <person name="Mural R.J."/>
            <person name="Li P.W."/>
            <person name="Adams M.D."/>
            <person name="Amanatides P.G."/>
            <person name="Baden-Tillson H."/>
            <person name="Barnstead M."/>
            <person name="Chin S.H."/>
            <person name="Dew I."/>
            <person name="Evans C.A."/>
            <person name="Ferriera S."/>
            <person name="Flanigan M."/>
            <person name="Fosler C."/>
            <person name="Glodek A."/>
            <person name="Gu Z."/>
            <person name="Holt R.A."/>
            <person name="Jennings D."/>
            <person name="Kraft C.L."/>
            <person name="Lu F."/>
            <person name="Nguyen T."/>
            <person name="Nusskern D.R."/>
            <person name="Pfannkoch C.M."/>
            <person name="Sitter C."/>
            <person name="Sutton G.G."/>
            <person name="Venter J.C."/>
            <person name="Wang Z."/>
            <person name="Woodage T."/>
            <person name="Zheng X.H."/>
            <person name="Zhong F."/>
        </authorList>
    </citation>
    <scope>NUCLEOTIDE SEQUENCE [LARGE SCALE GENOMIC DNA]</scope>
    <source>
        <strain>BN</strain>
        <strain evidence="3">Sprague-Dawley</strain>
    </source>
</reference>
<feature type="compositionally biased region" description="Basic residues" evidence="1">
    <location>
        <begin position="1"/>
        <end position="16"/>
    </location>
</feature>